<dbReference type="Pfam" id="PF07963">
    <property type="entry name" value="N_methyl"/>
    <property type="match status" value="1"/>
</dbReference>
<evidence type="ECO:0000256" key="1">
    <source>
        <dbReference type="SAM" id="Phobius"/>
    </source>
</evidence>
<dbReference type="AlphaFoldDB" id="A0A382U3E7"/>
<proteinExistence type="predicted"/>
<dbReference type="EMBL" id="UINC01140830">
    <property type="protein sequence ID" value="SVD28198.1"/>
    <property type="molecule type" value="Genomic_DNA"/>
</dbReference>
<protein>
    <recommendedName>
        <fullName evidence="3">Type IV pilus modification protein PilV</fullName>
    </recommendedName>
</protein>
<gene>
    <name evidence="2" type="ORF">METZ01_LOCUS381052</name>
</gene>
<accession>A0A382U3E7</accession>
<sequence>MMTDNRQSGLSLLEVLVSVAIFAFGLLALAALMANGLRSNTSAMHRSFATNQAYDMADRMRANPDTDYDGIAGAAADPGCISTGCSPARMLQYDQFQWNTDNANFLPGGTGTVAKETAACVFANPNPCIYTITVTWDDDRDGNADDSFVFAIRP</sequence>
<evidence type="ECO:0000313" key="2">
    <source>
        <dbReference type="EMBL" id="SVD28198.1"/>
    </source>
</evidence>
<dbReference type="NCBIfam" id="TIGR02523">
    <property type="entry name" value="type_IV_pilV"/>
    <property type="match status" value="1"/>
</dbReference>
<keyword evidence="1" id="KW-1133">Transmembrane helix</keyword>
<dbReference type="PROSITE" id="PS00409">
    <property type="entry name" value="PROKAR_NTER_METHYL"/>
    <property type="match status" value="1"/>
</dbReference>
<dbReference type="InterPro" id="IPR012902">
    <property type="entry name" value="N_methyl_site"/>
</dbReference>
<reference evidence="2" key="1">
    <citation type="submission" date="2018-05" db="EMBL/GenBank/DDBJ databases">
        <authorList>
            <person name="Lanie J.A."/>
            <person name="Ng W.-L."/>
            <person name="Kazmierczak K.M."/>
            <person name="Andrzejewski T.M."/>
            <person name="Davidsen T.M."/>
            <person name="Wayne K.J."/>
            <person name="Tettelin H."/>
            <person name="Glass J.I."/>
            <person name="Rusch D."/>
            <person name="Podicherti R."/>
            <person name="Tsui H.-C.T."/>
            <person name="Winkler M.E."/>
        </authorList>
    </citation>
    <scope>NUCLEOTIDE SEQUENCE</scope>
</reference>
<keyword evidence="1" id="KW-0472">Membrane</keyword>
<evidence type="ECO:0008006" key="3">
    <source>
        <dbReference type="Google" id="ProtNLM"/>
    </source>
</evidence>
<keyword evidence="1" id="KW-0812">Transmembrane</keyword>
<feature type="transmembrane region" description="Helical" evidence="1">
    <location>
        <begin position="12"/>
        <end position="37"/>
    </location>
</feature>
<organism evidence="2">
    <name type="scientific">marine metagenome</name>
    <dbReference type="NCBI Taxonomy" id="408172"/>
    <lineage>
        <taxon>unclassified sequences</taxon>
        <taxon>metagenomes</taxon>
        <taxon>ecological metagenomes</taxon>
    </lineage>
</organism>
<dbReference type="InterPro" id="IPR013362">
    <property type="entry name" value="Pilus_4_PilV"/>
</dbReference>
<name>A0A382U3E7_9ZZZZ</name>